<accession>A0A4Y2WTW4</accession>
<feature type="non-terminal residue" evidence="2">
    <location>
        <position position="1"/>
    </location>
</feature>
<proteinExistence type="predicted"/>
<gene>
    <name evidence="2" type="ORF">AVEN_31815_1</name>
</gene>
<feature type="region of interest" description="Disordered" evidence="1">
    <location>
        <begin position="1"/>
        <end position="34"/>
    </location>
</feature>
<keyword evidence="3" id="KW-1185">Reference proteome</keyword>
<sequence>SRSAASWLSETRGLERSNRSKSPRAGPAQHNLQQSIETVLKLRPSTRWLLMPEHLQTKCDIR</sequence>
<organism evidence="2 3">
    <name type="scientific">Araneus ventricosus</name>
    <name type="common">Orbweaver spider</name>
    <name type="synonym">Epeira ventricosa</name>
    <dbReference type="NCBI Taxonomy" id="182803"/>
    <lineage>
        <taxon>Eukaryota</taxon>
        <taxon>Metazoa</taxon>
        <taxon>Ecdysozoa</taxon>
        <taxon>Arthropoda</taxon>
        <taxon>Chelicerata</taxon>
        <taxon>Arachnida</taxon>
        <taxon>Araneae</taxon>
        <taxon>Araneomorphae</taxon>
        <taxon>Entelegynae</taxon>
        <taxon>Araneoidea</taxon>
        <taxon>Araneidae</taxon>
        <taxon>Araneus</taxon>
    </lineage>
</organism>
<name>A0A4Y2WTW4_ARAVE</name>
<dbReference type="Proteomes" id="UP000499080">
    <property type="component" value="Unassembled WGS sequence"/>
</dbReference>
<protein>
    <submittedName>
        <fullName evidence="2">Uncharacterized protein</fullName>
    </submittedName>
</protein>
<comment type="caution">
    <text evidence="2">The sequence shown here is derived from an EMBL/GenBank/DDBJ whole genome shotgun (WGS) entry which is preliminary data.</text>
</comment>
<reference evidence="2 3" key="1">
    <citation type="journal article" date="2019" name="Sci. Rep.">
        <title>Orb-weaving spider Araneus ventricosus genome elucidates the spidroin gene catalogue.</title>
        <authorList>
            <person name="Kono N."/>
            <person name="Nakamura H."/>
            <person name="Ohtoshi R."/>
            <person name="Moran D.A.P."/>
            <person name="Shinohara A."/>
            <person name="Yoshida Y."/>
            <person name="Fujiwara M."/>
            <person name="Mori M."/>
            <person name="Tomita M."/>
            <person name="Arakawa K."/>
        </authorList>
    </citation>
    <scope>NUCLEOTIDE SEQUENCE [LARGE SCALE GENOMIC DNA]</scope>
</reference>
<evidence type="ECO:0000313" key="2">
    <source>
        <dbReference type="EMBL" id="GBO40639.1"/>
    </source>
</evidence>
<evidence type="ECO:0000256" key="1">
    <source>
        <dbReference type="SAM" id="MobiDB-lite"/>
    </source>
</evidence>
<dbReference type="AlphaFoldDB" id="A0A4Y2WTW4"/>
<evidence type="ECO:0000313" key="3">
    <source>
        <dbReference type="Proteomes" id="UP000499080"/>
    </source>
</evidence>
<dbReference type="EMBL" id="BGPR01065918">
    <property type="protein sequence ID" value="GBO40639.1"/>
    <property type="molecule type" value="Genomic_DNA"/>
</dbReference>